<dbReference type="InterPro" id="IPR002869">
    <property type="entry name" value="Pyrv_flavodox_OxRed_cen"/>
</dbReference>
<dbReference type="SUPFAM" id="SSF53323">
    <property type="entry name" value="Pyruvate-ferredoxin oxidoreductase, PFOR, domain III"/>
    <property type="match status" value="1"/>
</dbReference>
<feature type="domain" description="Pyruvate/ketoisovalerate oxidoreductase catalytic" evidence="2">
    <location>
        <begin position="14"/>
        <end position="87"/>
    </location>
</feature>
<accession>A0A3N6N2T2</accession>
<name>A0A3N6N2T2_9BURK</name>
<evidence type="ECO:0000256" key="1">
    <source>
        <dbReference type="ARBA" id="ARBA00023002"/>
    </source>
</evidence>
<keyword evidence="4" id="KW-1185">Reference proteome</keyword>
<comment type="caution">
    <text evidence="3">The sequence shown here is derived from an EMBL/GenBank/DDBJ whole genome shotgun (WGS) entry which is preliminary data.</text>
</comment>
<dbReference type="EMBL" id="RQIS01000011">
    <property type="protein sequence ID" value="RQH04881.1"/>
    <property type="molecule type" value="Genomic_DNA"/>
</dbReference>
<gene>
    <name evidence="3" type="ORF">D1Y85_15785</name>
</gene>
<reference evidence="3 4" key="1">
    <citation type="submission" date="2018-11" db="EMBL/GenBank/DDBJ databases">
        <title>Paraburkholderia sp. DHOA04, isolated from soil.</title>
        <authorList>
            <person name="Gao Z.-H."/>
            <person name="Qiu L.-H."/>
            <person name="Fu J.-C."/>
        </authorList>
    </citation>
    <scope>NUCLEOTIDE SEQUENCE [LARGE SCALE GENOMIC DNA]</scope>
    <source>
        <strain evidence="3 4">DHOA04</strain>
    </source>
</reference>
<dbReference type="OrthoDB" id="9794954at2"/>
<evidence type="ECO:0000259" key="2">
    <source>
        <dbReference type="Pfam" id="PF01558"/>
    </source>
</evidence>
<proteinExistence type="predicted"/>
<evidence type="ECO:0000313" key="4">
    <source>
        <dbReference type="Proteomes" id="UP000272778"/>
    </source>
</evidence>
<dbReference type="GO" id="GO:0016903">
    <property type="term" value="F:oxidoreductase activity, acting on the aldehyde or oxo group of donors"/>
    <property type="evidence" value="ECO:0007669"/>
    <property type="project" value="InterPro"/>
</dbReference>
<dbReference type="Pfam" id="PF01558">
    <property type="entry name" value="POR"/>
    <property type="match status" value="1"/>
</dbReference>
<dbReference type="AlphaFoldDB" id="A0A3N6N2T2"/>
<sequence length="89" mass="9062">MTSPSVSFIDTGSGGAGAISTGTMLLEAAGRAGCYGCMTRSVGAQICSGEVAAMVRLGTTPQDTHASAFDLLVALDFKNLRRYAAKATQ</sequence>
<evidence type="ECO:0000313" key="3">
    <source>
        <dbReference type="EMBL" id="RQH04881.1"/>
    </source>
</evidence>
<protein>
    <recommendedName>
        <fullName evidence="2">Pyruvate/ketoisovalerate oxidoreductase catalytic domain-containing protein</fullName>
    </recommendedName>
</protein>
<organism evidence="3 4">
    <name type="scientific">Paraburkholderia dinghuensis</name>
    <dbReference type="NCBI Taxonomy" id="2305225"/>
    <lineage>
        <taxon>Bacteria</taxon>
        <taxon>Pseudomonadati</taxon>
        <taxon>Pseudomonadota</taxon>
        <taxon>Betaproteobacteria</taxon>
        <taxon>Burkholderiales</taxon>
        <taxon>Burkholderiaceae</taxon>
        <taxon>Paraburkholderia</taxon>
    </lineage>
</organism>
<dbReference type="InterPro" id="IPR019752">
    <property type="entry name" value="Pyrv/ketoisovalerate_OxRed_cat"/>
</dbReference>
<dbReference type="Gene3D" id="3.40.920.10">
    <property type="entry name" value="Pyruvate-ferredoxin oxidoreductase, PFOR, domain III"/>
    <property type="match status" value="1"/>
</dbReference>
<keyword evidence="1" id="KW-0560">Oxidoreductase</keyword>
<dbReference type="Proteomes" id="UP000272778">
    <property type="component" value="Unassembled WGS sequence"/>
</dbReference>
<dbReference type="RefSeq" id="WP_124152017.1">
    <property type="nucleotide sequence ID" value="NZ_RQIS01000011.1"/>
</dbReference>